<accession>A0ACC1DIQ8</accession>
<dbReference type="EMBL" id="CM034387">
    <property type="protein sequence ID" value="KAJ0183711.1"/>
    <property type="molecule type" value="Genomic_DNA"/>
</dbReference>
<evidence type="ECO:0000313" key="2">
    <source>
        <dbReference type="Proteomes" id="UP000824533"/>
    </source>
</evidence>
<gene>
    <name evidence="1" type="ORF">K1T71_000134</name>
</gene>
<sequence>MKILPLIALLVCMACQSYAQDDAEGRSAPARGLLKRNLLPRGKQTTTTTTPAPQEDGDYEDEEDYPAEGESPEPSTEAPAPSSTEPAKKLVAGGVRPFRSNTDLLETLKRRRAQVAEAKHRSPSNSESAAPQESPAESAKASFSKKRFNNVAARDQAASNNEEVSAPAPKPSRGRFGRPATRSVDPEADTENDAAPPVRSSRYSRRGGN</sequence>
<protein>
    <submittedName>
        <fullName evidence="1">Uncharacterized protein</fullName>
    </submittedName>
</protein>
<proteinExistence type="predicted"/>
<reference evidence="1 2" key="1">
    <citation type="journal article" date="2021" name="Front. Genet.">
        <title>Chromosome-Level Genome Assembly Reveals Significant Gene Expansion in the Toll and IMD Signaling Pathways of Dendrolimus kikuchii.</title>
        <authorList>
            <person name="Zhou J."/>
            <person name="Wu P."/>
            <person name="Xiong Z."/>
            <person name="Liu N."/>
            <person name="Zhao N."/>
            <person name="Ji M."/>
            <person name="Qiu Y."/>
            <person name="Yang B."/>
        </authorList>
    </citation>
    <scope>NUCLEOTIDE SEQUENCE [LARGE SCALE GENOMIC DNA]</scope>
    <source>
        <strain evidence="1">Ann1</strain>
    </source>
</reference>
<comment type="caution">
    <text evidence="1">The sequence shown here is derived from an EMBL/GenBank/DDBJ whole genome shotgun (WGS) entry which is preliminary data.</text>
</comment>
<name>A0ACC1DIQ8_9NEOP</name>
<evidence type="ECO:0000313" key="1">
    <source>
        <dbReference type="EMBL" id="KAJ0183711.1"/>
    </source>
</evidence>
<dbReference type="Proteomes" id="UP000824533">
    <property type="component" value="Linkage Group LG01"/>
</dbReference>
<keyword evidence="2" id="KW-1185">Reference proteome</keyword>
<organism evidence="1 2">
    <name type="scientific">Dendrolimus kikuchii</name>
    <dbReference type="NCBI Taxonomy" id="765133"/>
    <lineage>
        <taxon>Eukaryota</taxon>
        <taxon>Metazoa</taxon>
        <taxon>Ecdysozoa</taxon>
        <taxon>Arthropoda</taxon>
        <taxon>Hexapoda</taxon>
        <taxon>Insecta</taxon>
        <taxon>Pterygota</taxon>
        <taxon>Neoptera</taxon>
        <taxon>Endopterygota</taxon>
        <taxon>Lepidoptera</taxon>
        <taxon>Glossata</taxon>
        <taxon>Ditrysia</taxon>
        <taxon>Bombycoidea</taxon>
        <taxon>Lasiocampidae</taxon>
        <taxon>Dendrolimus</taxon>
    </lineage>
</organism>